<keyword evidence="1" id="KW-1133">Transmembrane helix</keyword>
<reference evidence="2 3" key="1">
    <citation type="submission" date="2016-10" db="EMBL/GenBank/DDBJ databases">
        <authorList>
            <person name="de Groot N.N."/>
        </authorList>
    </citation>
    <scope>NUCLEOTIDE SEQUENCE [LARGE SCALE GENOMIC DNA]</scope>
    <source>
        <strain evidence="2 3">DSM 5522</strain>
    </source>
</reference>
<dbReference type="RefSeq" id="WP_092872580.1">
    <property type="nucleotide sequence ID" value="NZ_FOJY01000010.1"/>
</dbReference>
<gene>
    <name evidence="2" type="ORF">SAMN05216249_110104</name>
</gene>
<dbReference type="Proteomes" id="UP000198838">
    <property type="component" value="Unassembled WGS sequence"/>
</dbReference>
<accession>A0A1I0YM34</accession>
<evidence type="ECO:0000256" key="1">
    <source>
        <dbReference type="SAM" id="Phobius"/>
    </source>
</evidence>
<feature type="transmembrane region" description="Helical" evidence="1">
    <location>
        <begin position="7"/>
        <end position="27"/>
    </location>
</feature>
<dbReference type="AlphaFoldDB" id="A0A1I0YM34"/>
<name>A0A1I0YM34_9FIRM</name>
<dbReference type="EMBL" id="FOJY01000010">
    <property type="protein sequence ID" value="SFB14262.1"/>
    <property type="molecule type" value="Genomic_DNA"/>
</dbReference>
<keyword evidence="1" id="KW-0812">Transmembrane</keyword>
<protein>
    <submittedName>
        <fullName evidence="2">Uncharacterized protein</fullName>
    </submittedName>
</protein>
<evidence type="ECO:0000313" key="2">
    <source>
        <dbReference type="EMBL" id="SFB14262.1"/>
    </source>
</evidence>
<keyword evidence="3" id="KW-1185">Reference proteome</keyword>
<proteinExistence type="predicted"/>
<keyword evidence="1" id="KW-0472">Membrane</keyword>
<organism evidence="2 3">
    <name type="scientific">Acetitomaculum ruminis DSM 5522</name>
    <dbReference type="NCBI Taxonomy" id="1120918"/>
    <lineage>
        <taxon>Bacteria</taxon>
        <taxon>Bacillati</taxon>
        <taxon>Bacillota</taxon>
        <taxon>Clostridia</taxon>
        <taxon>Lachnospirales</taxon>
        <taxon>Lachnospiraceae</taxon>
        <taxon>Acetitomaculum</taxon>
    </lineage>
</organism>
<sequence length="144" mass="16892">MKKKAVLIIPLLLLVYILAFYLIFFVFNKRNIVDELNLTWNTKFSGEATLLTESDYAPRGEHTYLYKIKLNDDKAVDNQLNAKGSDIYDTALEILERENMLNDSKEALDYLKSGKYKRIKKDEDDNLYMWNGENNSIYVLIDYT</sequence>
<evidence type="ECO:0000313" key="3">
    <source>
        <dbReference type="Proteomes" id="UP000198838"/>
    </source>
</evidence>